<evidence type="ECO:0000313" key="1">
    <source>
        <dbReference type="EMBL" id="KAL2862274.1"/>
    </source>
</evidence>
<keyword evidence="2" id="KW-1185">Reference proteome</keyword>
<dbReference type="EMBL" id="JBFXLQ010000070">
    <property type="protein sequence ID" value="KAL2862274.1"/>
    <property type="molecule type" value="Genomic_DNA"/>
</dbReference>
<proteinExistence type="predicted"/>
<dbReference type="RefSeq" id="XP_070881253.1">
    <property type="nucleotide sequence ID" value="XM_071027131.1"/>
</dbReference>
<accession>A0ABR4LDR9</accession>
<sequence>MFEPNLHVCRPRTVVRITPRCTSIAISTHPFPKWSPTLLHGFVNHANFLNDERIRPSLFGFPTDVVMPSSKPIWRDQAITTGPFSAERNDVHHSEFRDILLTSLPSRFPAPITAQSTQIVILSTWCSKGHFLTAHFLSGTRRLAERINALLNTAMSWPTFA</sequence>
<evidence type="ECO:0000313" key="2">
    <source>
        <dbReference type="Proteomes" id="UP001610432"/>
    </source>
</evidence>
<dbReference type="GeneID" id="98142203"/>
<organism evidence="1 2">
    <name type="scientific">Aspergillus lucknowensis</name>
    <dbReference type="NCBI Taxonomy" id="176173"/>
    <lineage>
        <taxon>Eukaryota</taxon>
        <taxon>Fungi</taxon>
        <taxon>Dikarya</taxon>
        <taxon>Ascomycota</taxon>
        <taxon>Pezizomycotina</taxon>
        <taxon>Eurotiomycetes</taxon>
        <taxon>Eurotiomycetidae</taxon>
        <taxon>Eurotiales</taxon>
        <taxon>Aspergillaceae</taxon>
        <taxon>Aspergillus</taxon>
        <taxon>Aspergillus subgen. Nidulantes</taxon>
    </lineage>
</organism>
<dbReference type="Proteomes" id="UP001610432">
    <property type="component" value="Unassembled WGS sequence"/>
</dbReference>
<protein>
    <submittedName>
        <fullName evidence="1">Uncharacterized protein</fullName>
    </submittedName>
</protein>
<reference evidence="1 2" key="1">
    <citation type="submission" date="2024-07" db="EMBL/GenBank/DDBJ databases">
        <title>Section-level genome sequencing and comparative genomics of Aspergillus sections Usti and Cavernicolus.</title>
        <authorList>
            <consortium name="Lawrence Berkeley National Laboratory"/>
            <person name="Nybo J.L."/>
            <person name="Vesth T.C."/>
            <person name="Theobald S."/>
            <person name="Frisvad J.C."/>
            <person name="Larsen T.O."/>
            <person name="Kjaerboelling I."/>
            <person name="Rothschild-Mancinelli K."/>
            <person name="Lyhne E.K."/>
            <person name="Kogle M.E."/>
            <person name="Barry K."/>
            <person name="Clum A."/>
            <person name="Na H."/>
            <person name="Ledsgaard L."/>
            <person name="Lin J."/>
            <person name="Lipzen A."/>
            <person name="Kuo A."/>
            <person name="Riley R."/>
            <person name="Mondo S."/>
            <person name="Labutti K."/>
            <person name="Haridas S."/>
            <person name="Pangalinan J."/>
            <person name="Salamov A.A."/>
            <person name="Simmons B.A."/>
            <person name="Magnuson J.K."/>
            <person name="Chen J."/>
            <person name="Drula E."/>
            <person name="Henrissat B."/>
            <person name="Wiebenga A."/>
            <person name="Lubbers R.J."/>
            <person name="Gomes A.C."/>
            <person name="Macurrencykelacurrency M.R."/>
            <person name="Stajich J."/>
            <person name="Grigoriev I.V."/>
            <person name="Mortensen U.H."/>
            <person name="De Vries R.P."/>
            <person name="Baker S.E."/>
            <person name="Andersen M.R."/>
        </authorList>
    </citation>
    <scope>NUCLEOTIDE SEQUENCE [LARGE SCALE GENOMIC DNA]</scope>
    <source>
        <strain evidence="1 2">CBS 449.75</strain>
    </source>
</reference>
<comment type="caution">
    <text evidence="1">The sequence shown here is derived from an EMBL/GenBank/DDBJ whole genome shotgun (WGS) entry which is preliminary data.</text>
</comment>
<name>A0ABR4LDR9_9EURO</name>
<gene>
    <name evidence="1" type="ORF">BJX67DRAFT_309751</name>
</gene>